<reference evidence="1 2" key="1">
    <citation type="submission" date="2018-11" db="EMBL/GenBank/DDBJ databases">
        <authorList>
            <consortium name="Pathogen Informatics"/>
        </authorList>
    </citation>
    <scope>NUCLEOTIDE SEQUENCE [LARGE SCALE GENOMIC DNA]</scope>
</reference>
<protein>
    <recommendedName>
        <fullName evidence="3">Reverse transcriptase domain-containing protein</fullName>
    </recommendedName>
</protein>
<evidence type="ECO:0008006" key="3">
    <source>
        <dbReference type="Google" id="ProtNLM"/>
    </source>
</evidence>
<sequence>MASFDVVSIFKSIPPNLAGDVLRKRLEETYDESRGPLKIDHLMKLIVFCQINFLHILIAGLVLQELEKVAFEKLEHVFWCRYAGDTFVIIERSRLADFRNLPNGIFPDIQFTREEESARLLPFLDVLVTRRPNGELSTTVYRKRLT</sequence>
<accession>A0A3P7PXQ9</accession>
<dbReference type="Proteomes" id="UP000281553">
    <property type="component" value="Unassembled WGS sequence"/>
</dbReference>
<dbReference type="PANTHER" id="PTHR21301">
    <property type="entry name" value="REVERSE TRANSCRIPTASE"/>
    <property type="match status" value="1"/>
</dbReference>
<gene>
    <name evidence="1" type="ORF">DILT_LOCUS14286</name>
</gene>
<organism evidence="1 2">
    <name type="scientific">Dibothriocephalus latus</name>
    <name type="common">Fish tapeworm</name>
    <name type="synonym">Diphyllobothrium latum</name>
    <dbReference type="NCBI Taxonomy" id="60516"/>
    <lineage>
        <taxon>Eukaryota</taxon>
        <taxon>Metazoa</taxon>
        <taxon>Spiralia</taxon>
        <taxon>Lophotrochozoa</taxon>
        <taxon>Platyhelminthes</taxon>
        <taxon>Cestoda</taxon>
        <taxon>Eucestoda</taxon>
        <taxon>Diphyllobothriidea</taxon>
        <taxon>Diphyllobothriidae</taxon>
        <taxon>Dibothriocephalus</taxon>
    </lineage>
</organism>
<evidence type="ECO:0000313" key="2">
    <source>
        <dbReference type="Proteomes" id="UP000281553"/>
    </source>
</evidence>
<dbReference type="AlphaFoldDB" id="A0A3P7PXQ9"/>
<keyword evidence="2" id="KW-1185">Reference proteome</keyword>
<name>A0A3P7PXQ9_DIBLA</name>
<evidence type="ECO:0000313" key="1">
    <source>
        <dbReference type="EMBL" id="VDN23609.1"/>
    </source>
</evidence>
<proteinExistence type="predicted"/>
<dbReference type="OrthoDB" id="10047121at2759"/>
<dbReference type="EMBL" id="UYRU01073581">
    <property type="protein sequence ID" value="VDN23609.1"/>
    <property type="molecule type" value="Genomic_DNA"/>
</dbReference>
<dbReference type="PANTHER" id="PTHR21301:SF10">
    <property type="entry name" value="REVERSE TRANSCRIPTASE DOMAIN-CONTAINING PROTEIN"/>
    <property type="match status" value="1"/>
</dbReference>